<name>A0A0C3DKJ6_9AGAM</name>
<dbReference type="AlphaFoldDB" id="A0A0C3DKJ6"/>
<dbReference type="HOGENOM" id="CLU_3038147_0_0_1"/>
<accession>A0A0C3DKJ6</accession>
<protein>
    <submittedName>
        <fullName evidence="1">Uncharacterized protein</fullName>
    </submittedName>
</protein>
<dbReference type="EMBL" id="KN822114">
    <property type="protein sequence ID" value="KIM56581.1"/>
    <property type="molecule type" value="Genomic_DNA"/>
</dbReference>
<organism evidence="1 2">
    <name type="scientific">Scleroderma citrinum Foug A</name>
    <dbReference type="NCBI Taxonomy" id="1036808"/>
    <lineage>
        <taxon>Eukaryota</taxon>
        <taxon>Fungi</taxon>
        <taxon>Dikarya</taxon>
        <taxon>Basidiomycota</taxon>
        <taxon>Agaricomycotina</taxon>
        <taxon>Agaricomycetes</taxon>
        <taxon>Agaricomycetidae</taxon>
        <taxon>Boletales</taxon>
        <taxon>Sclerodermatineae</taxon>
        <taxon>Sclerodermataceae</taxon>
        <taxon>Scleroderma</taxon>
    </lineage>
</organism>
<keyword evidence="2" id="KW-1185">Reference proteome</keyword>
<dbReference type="Proteomes" id="UP000053989">
    <property type="component" value="Unassembled WGS sequence"/>
</dbReference>
<reference evidence="1 2" key="1">
    <citation type="submission" date="2014-04" db="EMBL/GenBank/DDBJ databases">
        <authorList>
            <consortium name="DOE Joint Genome Institute"/>
            <person name="Kuo A."/>
            <person name="Kohler A."/>
            <person name="Nagy L.G."/>
            <person name="Floudas D."/>
            <person name="Copeland A."/>
            <person name="Barry K.W."/>
            <person name="Cichocki N."/>
            <person name="Veneault-Fourrey C."/>
            <person name="LaButti K."/>
            <person name="Lindquist E.A."/>
            <person name="Lipzen A."/>
            <person name="Lundell T."/>
            <person name="Morin E."/>
            <person name="Murat C."/>
            <person name="Sun H."/>
            <person name="Tunlid A."/>
            <person name="Henrissat B."/>
            <person name="Grigoriev I.V."/>
            <person name="Hibbett D.S."/>
            <person name="Martin F."/>
            <person name="Nordberg H.P."/>
            <person name="Cantor M.N."/>
            <person name="Hua S.X."/>
        </authorList>
    </citation>
    <scope>NUCLEOTIDE SEQUENCE [LARGE SCALE GENOMIC DNA]</scope>
    <source>
        <strain evidence="1 2">Foug A</strain>
    </source>
</reference>
<feature type="non-terminal residue" evidence="1">
    <location>
        <position position="55"/>
    </location>
</feature>
<proteinExistence type="predicted"/>
<reference evidence="2" key="2">
    <citation type="submission" date="2015-01" db="EMBL/GenBank/DDBJ databases">
        <title>Evolutionary Origins and Diversification of the Mycorrhizal Mutualists.</title>
        <authorList>
            <consortium name="DOE Joint Genome Institute"/>
            <consortium name="Mycorrhizal Genomics Consortium"/>
            <person name="Kohler A."/>
            <person name="Kuo A."/>
            <person name="Nagy L.G."/>
            <person name="Floudas D."/>
            <person name="Copeland A."/>
            <person name="Barry K.W."/>
            <person name="Cichocki N."/>
            <person name="Veneault-Fourrey C."/>
            <person name="LaButti K."/>
            <person name="Lindquist E.A."/>
            <person name="Lipzen A."/>
            <person name="Lundell T."/>
            <person name="Morin E."/>
            <person name="Murat C."/>
            <person name="Riley R."/>
            <person name="Ohm R."/>
            <person name="Sun H."/>
            <person name="Tunlid A."/>
            <person name="Henrissat B."/>
            <person name="Grigoriev I.V."/>
            <person name="Hibbett D.S."/>
            <person name="Martin F."/>
        </authorList>
    </citation>
    <scope>NUCLEOTIDE SEQUENCE [LARGE SCALE GENOMIC DNA]</scope>
    <source>
        <strain evidence="2">Foug A</strain>
    </source>
</reference>
<evidence type="ECO:0000313" key="1">
    <source>
        <dbReference type="EMBL" id="KIM56581.1"/>
    </source>
</evidence>
<gene>
    <name evidence="1" type="ORF">SCLCIDRAFT_1220268</name>
</gene>
<evidence type="ECO:0000313" key="2">
    <source>
        <dbReference type="Proteomes" id="UP000053989"/>
    </source>
</evidence>
<sequence length="55" mass="6266">MAGNGWRYRRLSANRGNMADWREPARVSAPKIKNQKLTCRLGHLSNLQSVRTVSL</sequence>